<feature type="transmembrane region" description="Helical" evidence="7">
    <location>
        <begin position="212"/>
        <end position="236"/>
    </location>
</feature>
<protein>
    <submittedName>
        <fullName evidence="8">TerC family protein</fullName>
    </submittedName>
</protein>
<feature type="region of interest" description="Disordered" evidence="6">
    <location>
        <begin position="324"/>
        <end position="354"/>
    </location>
</feature>
<feature type="compositionally biased region" description="Basic and acidic residues" evidence="6">
    <location>
        <begin position="324"/>
        <end position="343"/>
    </location>
</feature>
<dbReference type="PANTHER" id="PTHR30238">
    <property type="entry name" value="MEMBRANE BOUND PREDICTED REDOX MODULATOR"/>
    <property type="match status" value="1"/>
</dbReference>
<feature type="transmembrane region" description="Helical" evidence="7">
    <location>
        <begin position="17"/>
        <end position="38"/>
    </location>
</feature>
<comment type="caution">
    <text evidence="8">The sequence shown here is derived from an EMBL/GenBank/DDBJ whole genome shotgun (WGS) entry which is preliminary data.</text>
</comment>
<evidence type="ECO:0000256" key="4">
    <source>
        <dbReference type="ARBA" id="ARBA00022989"/>
    </source>
</evidence>
<feature type="transmembrane region" description="Helical" evidence="7">
    <location>
        <begin position="143"/>
        <end position="163"/>
    </location>
</feature>
<sequence length="354" mass="38992">MDALLPLLTTDFMGKPVWLWLAFIGVVVALLTFDLGVLHKDDHEIGVRESLLLSAGYIGAGLAFGAWLWWMLGAQSGMDYFTGFLIEKSLSMDNVFVIALIFGFFAIPRQYQHRVLFWGILGVIVLRALMIGLGATLVSQFSWLLYVFGAFLVATGVKMWLIADQTPDIASNPVLKLLKRHMRVTDGLRGNAFWVREPDPRTGRVERFATPLLMALVLVEAVDLVFAVDSVPAIFAITTDPFIVYTSNIFAILGLRALYFALAAMIHRFKYLKYALALVLVFIGCKIFLVGFIGKMPPAISLGVTFGLIAGGVLVSMWKTREPADGSLHEKRPIPEDGPKGAPREASAPGRMGR</sequence>
<dbReference type="RefSeq" id="WP_233374384.1">
    <property type="nucleotide sequence ID" value="NZ_JAJTWU010000009.1"/>
</dbReference>
<gene>
    <name evidence="8" type="ORF">LXT13_21605</name>
</gene>
<feature type="transmembrane region" description="Helical" evidence="7">
    <location>
        <begin position="50"/>
        <end position="70"/>
    </location>
</feature>
<keyword evidence="3 7" id="KW-0812">Transmembrane</keyword>
<feature type="transmembrane region" description="Helical" evidence="7">
    <location>
        <begin position="115"/>
        <end position="137"/>
    </location>
</feature>
<evidence type="ECO:0000256" key="5">
    <source>
        <dbReference type="ARBA" id="ARBA00023136"/>
    </source>
</evidence>
<dbReference type="NCBIfam" id="TIGR03718">
    <property type="entry name" value="R_switched_Alx"/>
    <property type="match status" value="1"/>
</dbReference>
<proteinExistence type="inferred from homology"/>
<keyword evidence="5 7" id="KW-0472">Membrane</keyword>
<reference evidence="8 9" key="1">
    <citation type="submission" date="2021-12" db="EMBL/GenBank/DDBJ databases">
        <title>Genome seq of P8.</title>
        <authorList>
            <person name="Seo T."/>
        </authorList>
    </citation>
    <scope>NUCLEOTIDE SEQUENCE [LARGE SCALE GENOMIC DNA]</scope>
    <source>
        <strain evidence="8 9">P8</strain>
    </source>
</reference>
<accession>A0ABS8XWG3</accession>
<dbReference type="Proteomes" id="UP001200741">
    <property type="component" value="Unassembled WGS sequence"/>
</dbReference>
<feature type="transmembrane region" description="Helical" evidence="7">
    <location>
        <begin position="242"/>
        <end position="262"/>
    </location>
</feature>
<keyword evidence="9" id="KW-1185">Reference proteome</keyword>
<comment type="subcellular location">
    <subcellularLocation>
        <location evidence="1">Membrane</location>
        <topology evidence="1">Multi-pass membrane protein</topology>
    </subcellularLocation>
</comment>
<feature type="transmembrane region" description="Helical" evidence="7">
    <location>
        <begin position="90"/>
        <end position="108"/>
    </location>
</feature>
<evidence type="ECO:0000256" key="3">
    <source>
        <dbReference type="ARBA" id="ARBA00022692"/>
    </source>
</evidence>
<evidence type="ECO:0000256" key="6">
    <source>
        <dbReference type="SAM" id="MobiDB-lite"/>
    </source>
</evidence>
<comment type="similarity">
    <text evidence="2">Belongs to the TerC family.</text>
</comment>
<dbReference type="PANTHER" id="PTHR30238:SF0">
    <property type="entry name" value="THYLAKOID MEMBRANE PROTEIN TERC, CHLOROPLASTIC"/>
    <property type="match status" value="1"/>
</dbReference>
<dbReference type="InterPro" id="IPR005496">
    <property type="entry name" value="Integral_membrane_TerC"/>
</dbReference>
<evidence type="ECO:0000313" key="9">
    <source>
        <dbReference type="Proteomes" id="UP001200741"/>
    </source>
</evidence>
<dbReference type="InterPro" id="IPR022369">
    <property type="entry name" value="Integral_membrane_TerC_rswitch"/>
</dbReference>
<organism evidence="8 9">
    <name type="scientific">Pelomonas cellulosilytica</name>
    <dbReference type="NCBI Taxonomy" id="2906762"/>
    <lineage>
        <taxon>Bacteria</taxon>
        <taxon>Pseudomonadati</taxon>
        <taxon>Pseudomonadota</taxon>
        <taxon>Betaproteobacteria</taxon>
        <taxon>Burkholderiales</taxon>
        <taxon>Sphaerotilaceae</taxon>
        <taxon>Roseateles</taxon>
    </lineage>
</organism>
<dbReference type="EMBL" id="JAJTWU010000009">
    <property type="protein sequence ID" value="MCE4556999.1"/>
    <property type="molecule type" value="Genomic_DNA"/>
</dbReference>
<feature type="transmembrane region" description="Helical" evidence="7">
    <location>
        <begin position="274"/>
        <end position="293"/>
    </location>
</feature>
<evidence type="ECO:0000256" key="2">
    <source>
        <dbReference type="ARBA" id="ARBA00007511"/>
    </source>
</evidence>
<evidence type="ECO:0000256" key="7">
    <source>
        <dbReference type="SAM" id="Phobius"/>
    </source>
</evidence>
<evidence type="ECO:0000313" key="8">
    <source>
        <dbReference type="EMBL" id="MCE4556999.1"/>
    </source>
</evidence>
<name>A0ABS8XWG3_9BURK</name>
<dbReference type="Pfam" id="PF03741">
    <property type="entry name" value="TerC"/>
    <property type="match status" value="1"/>
</dbReference>
<evidence type="ECO:0000256" key="1">
    <source>
        <dbReference type="ARBA" id="ARBA00004141"/>
    </source>
</evidence>
<keyword evidence="4 7" id="KW-1133">Transmembrane helix</keyword>
<feature type="transmembrane region" description="Helical" evidence="7">
    <location>
        <begin position="299"/>
        <end position="318"/>
    </location>
</feature>